<reference evidence="1" key="1">
    <citation type="submission" date="2023-03" db="EMBL/GenBank/DDBJ databases">
        <title>Chromosome-level genomes of two armyworms, Mythimna separata and Mythimna loreyi, provide insights into the biosynthesis and reception of sex pheromones.</title>
        <authorList>
            <person name="Zhao H."/>
        </authorList>
    </citation>
    <scope>NUCLEOTIDE SEQUENCE</scope>
    <source>
        <strain evidence="1">BeijingLab</strain>
    </source>
</reference>
<gene>
    <name evidence="1" type="ORF">PYW08_015107</name>
</gene>
<protein>
    <submittedName>
        <fullName evidence="1">Uncharacterized protein</fullName>
    </submittedName>
</protein>
<evidence type="ECO:0000313" key="1">
    <source>
        <dbReference type="EMBL" id="KAJ8726710.1"/>
    </source>
</evidence>
<name>A0ACC2QUP9_9NEOP</name>
<dbReference type="EMBL" id="CM056783">
    <property type="protein sequence ID" value="KAJ8726710.1"/>
    <property type="molecule type" value="Genomic_DNA"/>
</dbReference>
<dbReference type="Proteomes" id="UP001231649">
    <property type="component" value="Chromosome 7"/>
</dbReference>
<organism evidence="1 2">
    <name type="scientific">Mythimna loreyi</name>
    <dbReference type="NCBI Taxonomy" id="667449"/>
    <lineage>
        <taxon>Eukaryota</taxon>
        <taxon>Metazoa</taxon>
        <taxon>Ecdysozoa</taxon>
        <taxon>Arthropoda</taxon>
        <taxon>Hexapoda</taxon>
        <taxon>Insecta</taxon>
        <taxon>Pterygota</taxon>
        <taxon>Neoptera</taxon>
        <taxon>Endopterygota</taxon>
        <taxon>Lepidoptera</taxon>
        <taxon>Glossata</taxon>
        <taxon>Ditrysia</taxon>
        <taxon>Noctuoidea</taxon>
        <taxon>Noctuidae</taxon>
        <taxon>Noctuinae</taxon>
        <taxon>Hadenini</taxon>
        <taxon>Mythimna</taxon>
    </lineage>
</organism>
<comment type="caution">
    <text evidence="1">The sequence shown here is derived from an EMBL/GenBank/DDBJ whole genome shotgun (WGS) entry which is preliminary data.</text>
</comment>
<evidence type="ECO:0000313" key="2">
    <source>
        <dbReference type="Proteomes" id="UP001231649"/>
    </source>
</evidence>
<proteinExistence type="predicted"/>
<sequence length="469" mass="51344">MACSGISEPKGHTKVQWAVTILCNMTMLTYGLQCGWMSPMTKILQSEESPTGRPLTDSEISIIASAPSLAGVLGVIMFLQTVDRFGRKVSIMIMTIFQAFVWIITLLPASTTSLIVARVCCGVAGGGCFHVIPMYVKEISQDSIRGVLASVSALAQSFGVLFMYILGGFLDYHTVLWIVISVPFLTLGLFFKAPETPSFLVKVGKKDEAAATLALLRGMDVDDKEIQQELDVINQSEEYFRSIPEISIITVFKTRVWRKAFVIMSMIIFAHGTNGSFSIINYAATLLSDSGAQISPDLQALGIPICMIIGSLITMACIDKLGRKPILGTAFAASAVVFACFATSTLLKRYGWISPGWINVTLVMVAICCYGGAVSPLPFILMPEIFNFQIRAKLMGYLVMMAWFMCFVQLNTFSALTFNYGAHVGFYMFVIINVFGAAVVLLVLPETKGKSVEEIERELRGDVQKDVEK</sequence>
<accession>A0ACC2QUP9</accession>
<keyword evidence="2" id="KW-1185">Reference proteome</keyword>